<evidence type="ECO:0008006" key="5">
    <source>
        <dbReference type="Google" id="ProtNLM"/>
    </source>
</evidence>
<dbReference type="Gramene" id="OE9A027313T1">
    <property type="protein sequence ID" value="OE9A027313C1"/>
    <property type="gene ID" value="OE9A027313"/>
</dbReference>
<dbReference type="Gramene" id="OE9A027313T5">
    <property type="protein sequence ID" value="OE9A027313C5"/>
    <property type="gene ID" value="OE9A027313"/>
</dbReference>
<feature type="region of interest" description="Disordered" evidence="2">
    <location>
        <begin position="1"/>
        <end position="115"/>
    </location>
</feature>
<gene>
    <name evidence="3" type="ORF">OLEA9_A027313</name>
</gene>
<dbReference type="AlphaFoldDB" id="A0A8S0T540"/>
<keyword evidence="4" id="KW-1185">Reference proteome</keyword>
<name>A0A8S0T540_OLEEU</name>
<feature type="region of interest" description="Disordered" evidence="2">
    <location>
        <begin position="322"/>
        <end position="374"/>
    </location>
</feature>
<dbReference type="GO" id="GO:0005737">
    <property type="term" value="C:cytoplasm"/>
    <property type="evidence" value="ECO:0007669"/>
    <property type="project" value="TreeGrafter"/>
</dbReference>
<feature type="compositionally biased region" description="Polar residues" evidence="2">
    <location>
        <begin position="194"/>
        <end position="206"/>
    </location>
</feature>
<protein>
    <recommendedName>
        <fullName evidence="5">AUGMIN subunit 8</fullName>
    </recommendedName>
</protein>
<feature type="compositionally biased region" description="Basic and acidic residues" evidence="2">
    <location>
        <begin position="28"/>
        <end position="43"/>
    </location>
</feature>
<dbReference type="InterPro" id="IPR007573">
    <property type="entry name" value="QWRF"/>
</dbReference>
<evidence type="ECO:0000313" key="3">
    <source>
        <dbReference type="EMBL" id="CAA2999568.1"/>
    </source>
</evidence>
<feature type="region of interest" description="Disordered" evidence="2">
    <location>
        <begin position="165"/>
        <end position="206"/>
    </location>
</feature>
<dbReference type="EMBL" id="CACTIH010005637">
    <property type="protein sequence ID" value="CAA2999568.1"/>
    <property type="molecule type" value="Genomic_DNA"/>
</dbReference>
<feature type="compositionally biased region" description="Basic and acidic residues" evidence="2">
    <location>
        <begin position="170"/>
        <end position="180"/>
    </location>
</feature>
<dbReference type="Gramene" id="OE9A027313T3">
    <property type="protein sequence ID" value="OE9A027313C3"/>
    <property type="gene ID" value="OE9A027313"/>
</dbReference>
<dbReference type="Gramene" id="OE9A027313T2">
    <property type="protein sequence ID" value="OE9A027313C2"/>
    <property type="gene ID" value="OE9A027313"/>
</dbReference>
<dbReference type="OrthoDB" id="1924320at2759"/>
<reference evidence="3 4" key="1">
    <citation type="submission" date="2019-12" db="EMBL/GenBank/DDBJ databases">
        <authorList>
            <person name="Alioto T."/>
            <person name="Alioto T."/>
            <person name="Gomez Garrido J."/>
        </authorList>
    </citation>
    <scope>NUCLEOTIDE SEQUENCE [LARGE SCALE GENOMIC DNA]</scope>
</reference>
<dbReference type="PANTHER" id="PTHR31807">
    <property type="entry name" value="AUGMIN FAMILY MEMBER"/>
    <property type="match status" value="1"/>
</dbReference>
<feature type="compositionally biased region" description="Low complexity" evidence="2">
    <location>
        <begin position="350"/>
        <end position="374"/>
    </location>
</feature>
<accession>A0A8S0T540</accession>
<feature type="region of interest" description="Disordered" evidence="2">
    <location>
        <begin position="267"/>
        <end position="293"/>
    </location>
</feature>
<dbReference type="Proteomes" id="UP000594638">
    <property type="component" value="Unassembled WGS sequence"/>
</dbReference>
<evidence type="ECO:0000256" key="1">
    <source>
        <dbReference type="ARBA" id="ARBA00010016"/>
    </source>
</evidence>
<feature type="compositionally biased region" description="Low complexity" evidence="2">
    <location>
        <begin position="272"/>
        <end position="293"/>
    </location>
</feature>
<dbReference type="GO" id="GO:0051225">
    <property type="term" value="P:spindle assembly"/>
    <property type="evidence" value="ECO:0007669"/>
    <property type="project" value="TreeGrafter"/>
</dbReference>
<evidence type="ECO:0000313" key="4">
    <source>
        <dbReference type="Proteomes" id="UP000594638"/>
    </source>
</evidence>
<dbReference type="Pfam" id="PF04484">
    <property type="entry name" value="QWRF"/>
    <property type="match status" value="1"/>
</dbReference>
<feature type="compositionally biased region" description="Polar residues" evidence="2">
    <location>
        <begin position="322"/>
        <end position="337"/>
    </location>
</feature>
<organism evidence="3 4">
    <name type="scientific">Olea europaea subsp. europaea</name>
    <dbReference type="NCBI Taxonomy" id="158383"/>
    <lineage>
        <taxon>Eukaryota</taxon>
        <taxon>Viridiplantae</taxon>
        <taxon>Streptophyta</taxon>
        <taxon>Embryophyta</taxon>
        <taxon>Tracheophyta</taxon>
        <taxon>Spermatophyta</taxon>
        <taxon>Magnoliopsida</taxon>
        <taxon>eudicotyledons</taxon>
        <taxon>Gunneridae</taxon>
        <taxon>Pentapetalae</taxon>
        <taxon>asterids</taxon>
        <taxon>lamiids</taxon>
        <taxon>Lamiales</taxon>
        <taxon>Oleaceae</taxon>
        <taxon>Oleeae</taxon>
        <taxon>Olea</taxon>
    </lineage>
</organism>
<dbReference type="GO" id="GO:0008017">
    <property type="term" value="F:microtubule binding"/>
    <property type="evidence" value="ECO:0007669"/>
    <property type="project" value="TreeGrafter"/>
</dbReference>
<dbReference type="PANTHER" id="PTHR31807:SF37">
    <property type="entry name" value="HAUS AUGMIN-LIKE COMPLEX SUBUNIT 8"/>
    <property type="match status" value="1"/>
</dbReference>
<proteinExistence type="inferred from homology"/>
<sequence>MDACESEQALQKRLTEETKRPPLVSADNKNETTRRSRTREVSSRYRSPTPSADTSPKCCHSPTVKASSASTLRAPKRAISAERKRPSRPSSPPSPSPSTPIHETTAEMLFASRKIEGNKLPESLWPSTMRNRGVSFQSDTLTLPINKMEKPGSHALLDCNLKPSSNIAHRQGETPPESRKPTPQRKSSPHKGKNSANQSENSRPVNSLHTRLLDQHQSPSRTRGKVSSYILNRSVDITEKNSKMSSFSHSGMGSHPQRRLSFDGATRPLQKSSSDLLSSVSSDECESSSSNCCSTDVSSLLIQKPSSSSSFDRTPFVNPAVRSQSLCRGSRPASPSLTKGIIPSRAKTVSSSSSRGPSPARVRPSSPSRQPQSSTSVLSFIADIKKGKKAANHIEDVHQLRLLYNRQLQWRYANAHADATLHVQKVKAEKTLHRVWRTIVDLWDLVIKQRIDIQQLRLKLRLRAVLNNQVACLDDWAAIETQHSNSLSCAIQDLQDSTLLVPITGGARGDIEVVKAAVCSALDVMQAMGSSLCSELSQVEGMNCLVSQIADVAAKQRAMLDECETLAASIAAMQVEEYSLRTYLLQLQQAWEDGELLTFGNFDNNPGVIHT</sequence>
<dbReference type="GO" id="GO:0005880">
    <property type="term" value="C:nuclear microtubule"/>
    <property type="evidence" value="ECO:0007669"/>
    <property type="project" value="TreeGrafter"/>
</dbReference>
<dbReference type="Gramene" id="OE9A027313T4">
    <property type="protein sequence ID" value="OE9A027313C4"/>
    <property type="gene ID" value="OE9A027313"/>
</dbReference>
<comment type="caution">
    <text evidence="3">The sequence shown here is derived from an EMBL/GenBank/DDBJ whole genome shotgun (WGS) entry which is preliminary data.</text>
</comment>
<evidence type="ECO:0000256" key="2">
    <source>
        <dbReference type="SAM" id="MobiDB-lite"/>
    </source>
</evidence>
<comment type="similarity">
    <text evidence="1">Belongs to the QWRF family.</text>
</comment>
<feature type="compositionally biased region" description="Pro residues" evidence="2">
    <location>
        <begin position="89"/>
        <end position="98"/>
    </location>
</feature>